<evidence type="ECO:0000256" key="2">
    <source>
        <dbReference type="ARBA" id="ARBA00022679"/>
    </source>
</evidence>
<dbReference type="SMART" id="SM00482">
    <property type="entry name" value="POLAc"/>
    <property type="match status" value="1"/>
</dbReference>
<evidence type="ECO:0000259" key="12">
    <source>
        <dbReference type="SMART" id="SM00475"/>
    </source>
</evidence>
<keyword evidence="3 11" id="KW-0548">Nucleotidyltransferase</keyword>
<gene>
    <name evidence="11 14" type="primary">polA</name>
    <name evidence="14" type="ORF">H9X83_11270</name>
</gene>
<dbReference type="InterPro" id="IPR001098">
    <property type="entry name" value="DNA-dir_DNA_pol_A_palm_dom"/>
</dbReference>
<dbReference type="Pfam" id="PF22619">
    <property type="entry name" value="DNA_polI_exo1"/>
    <property type="match status" value="1"/>
</dbReference>
<keyword evidence="4 11" id="KW-0235">DNA replication</keyword>
<feature type="domain" description="DNA-directed DNA polymerase family A palm" evidence="13">
    <location>
        <begin position="642"/>
        <end position="849"/>
    </location>
</feature>
<sequence>MAEKIMLVDGNSIVNRAFYGVPLLTNAEGQYTNAVYGFFHILLKLMEEDRPDYLAVAFDLHAPTFRHETFAEYKGTRKGMPEELRQQMPLLKEVLRAMNVPIYEKEGFEADDLLGTLSRKAQEMGWTPILVSGDRDLLQLAEENVKVRIPKTKGGRTEVEDYFAKDVMEKYGVTPTEFIDVKALMGDASDNIPGVPGIGEKTAVKIIQQYHDLETAIAHTAEIKPKKASENLAEFQEQARLSRYLATIIRDVPVELERECGRADGIFTPEAYQWMKKLEFKSMLPRFEKEQAPSAAVESSFRKIDTKKDAKVFFDNLKKEETAYLLIQDQGAWQGMGVYQKDCGGVWLEIGGDLSEEELLGCADEFLRDKAWKKIGHEVKADVHLLYAHGYEDFSADFDTALAAYLMNPTANSYAYDDLARDFLAEACPSYEEVLGKGKSKKALSDLSMEERRDFCAKQAEVCFRAKAVLQQKLEENQQELLFYEVEMPLLYVLADMERWGMKVDRQALLAYQKTLGERVEEVSRQVYEMAGEEFNLNSPKQLGMILFKRLGLKGGKKTKTGYSTAADVLEKLRPEHPIIDKILEYRQLAKLKSTYADGLLAVLDEKTDKIYSTFHQTITATGRISSTEPNLQNIPIRLELGRELRKVFIPSSPEFCFLDADYSQIELRVLAHIAGDETLIEAFRQKQDIHRLTASQVFHVPFDEVTSLQRSNAKAVNFGIVYGIGAFSLSQDLGITRKEAENYIQQYFLKYPKIKEYLDRTVKEAEENGYVSTILNRRRAMPELQSKNFVQHAFGERVAMNMPIQGSAADIIKIAMIQVHRALKEGGFRSRLILQVHDELLIETAMEEKEAVEKILKEKMEQAVTLSVPLDVDVHEGNTWFEAK</sequence>
<evidence type="ECO:0000259" key="13">
    <source>
        <dbReference type="SMART" id="SM00482"/>
    </source>
</evidence>
<evidence type="ECO:0000256" key="10">
    <source>
        <dbReference type="NCBIfam" id="TIGR00593"/>
    </source>
</evidence>
<keyword evidence="11" id="KW-0540">Nuclease</keyword>
<dbReference type="Gene3D" id="3.40.50.1010">
    <property type="entry name" value="5'-nuclease"/>
    <property type="match status" value="1"/>
</dbReference>
<dbReference type="InterPro" id="IPR036279">
    <property type="entry name" value="5-3_exonuclease_C_sf"/>
</dbReference>
<dbReference type="CDD" id="cd09898">
    <property type="entry name" value="H3TH_53EXO"/>
    <property type="match status" value="1"/>
</dbReference>
<evidence type="ECO:0000256" key="11">
    <source>
        <dbReference type="RuleBase" id="RU004460"/>
    </source>
</evidence>
<evidence type="ECO:0000313" key="14">
    <source>
        <dbReference type="EMBL" id="MBM6878729.1"/>
    </source>
</evidence>
<comment type="subunit">
    <text evidence="11">Single-chain monomer with multiple functions.</text>
</comment>
<dbReference type="Pfam" id="PF01367">
    <property type="entry name" value="5_3_exonuc"/>
    <property type="match status" value="1"/>
</dbReference>
<dbReference type="PRINTS" id="PR00868">
    <property type="entry name" value="DNAPOLI"/>
</dbReference>
<evidence type="ECO:0000256" key="5">
    <source>
        <dbReference type="ARBA" id="ARBA00022763"/>
    </source>
</evidence>
<feature type="domain" description="5'-3' exonuclease" evidence="12">
    <location>
        <begin position="3"/>
        <end position="261"/>
    </location>
</feature>
<comment type="function">
    <text evidence="11">In addition to polymerase activity, this DNA polymerase exhibits 5'-3' exonuclease activity.</text>
</comment>
<keyword evidence="8 11" id="KW-0234">DNA repair</keyword>
<comment type="similarity">
    <text evidence="1 11">Belongs to the DNA polymerase type-A family.</text>
</comment>
<accession>A0ABS2GB75</accession>
<evidence type="ECO:0000256" key="6">
    <source>
        <dbReference type="ARBA" id="ARBA00022932"/>
    </source>
</evidence>
<organism evidence="14 15">
    <name type="scientific">Anaerotignum lactatifermentans</name>
    <dbReference type="NCBI Taxonomy" id="160404"/>
    <lineage>
        <taxon>Bacteria</taxon>
        <taxon>Bacillati</taxon>
        <taxon>Bacillota</taxon>
        <taxon>Clostridia</taxon>
        <taxon>Lachnospirales</taxon>
        <taxon>Anaerotignaceae</taxon>
        <taxon>Anaerotignum</taxon>
    </lineage>
</organism>
<dbReference type="InterPro" id="IPR008918">
    <property type="entry name" value="HhH2"/>
</dbReference>
<dbReference type="SMART" id="SM00475">
    <property type="entry name" value="53EXOc"/>
    <property type="match status" value="1"/>
</dbReference>
<dbReference type="InterPro" id="IPR002298">
    <property type="entry name" value="DNA_polymerase_A"/>
</dbReference>
<comment type="catalytic activity">
    <reaction evidence="9 11">
        <text>DNA(n) + a 2'-deoxyribonucleoside 5'-triphosphate = DNA(n+1) + diphosphate</text>
        <dbReference type="Rhea" id="RHEA:22508"/>
        <dbReference type="Rhea" id="RHEA-COMP:17339"/>
        <dbReference type="Rhea" id="RHEA-COMP:17340"/>
        <dbReference type="ChEBI" id="CHEBI:33019"/>
        <dbReference type="ChEBI" id="CHEBI:61560"/>
        <dbReference type="ChEBI" id="CHEBI:173112"/>
        <dbReference type="EC" id="2.7.7.7"/>
    </reaction>
</comment>
<keyword evidence="11" id="KW-0269">Exonuclease</keyword>
<name>A0ABS2GB75_9FIRM</name>
<keyword evidence="11" id="KW-0378">Hydrolase</keyword>
<dbReference type="GO" id="GO:0003887">
    <property type="term" value="F:DNA-directed DNA polymerase activity"/>
    <property type="evidence" value="ECO:0007669"/>
    <property type="project" value="UniProtKB-EC"/>
</dbReference>
<dbReference type="InterPro" id="IPR012337">
    <property type="entry name" value="RNaseH-like_sf"/>
</dbReference>
<dbReference type="EC" id="2.7.7.7" evidence="10 11"/>
<dbReference type="InterPro" id="IPR020046">
    <property type="entry name" value="5-3_exonucl_a-hlix_arch_N"/>
</dbReference>
<dbReference type="InterPro" id="IPR036397">
    <property type="entry name" value="RNaseH_sf"/>
</dbReference>
<dbReference type="NCBIfam" id="TIGR00593">
    <property type="entry name" value="pola"/>
    <property type="match status" value="1"/>
</dbReference>
<dbReference type="InterPro" id="IPR020045">
    <property type="entry name" value="DNA_polI_H3TH"/>
</dbReference>
<dbReference type="CDD" id="cd06140">
    <property type="entry name" value="DNA_polA_I_Bacillus_like_exo"/>
    <property type="match status" value="1"/>
</dbReference>
<dbReference type="NCBIfam" id="NF004397">
    <property type="entry name" value="PRK05755.1"/>
    <property type="match status" value="1"/>
</dbReference>
<evidence type="ECO:0000256" key="1">
    <source>
        <dbReference type="ARBA" id="ARBA00007705"/>
    </source>
</evidence>
<keyword evidence="6 11" id="KW-0239">DNA-directed DNA polymerase</keyword>
<dbReference type="PANTHER" id="PTHR10133:SF27">
    <property type="entry name" value="DNA POLYMERASE NU"/>
    <property type="match status" value="1"/>
</dbReference>
<dbReference type="InterPro" id="IPR019760">
    <property type="entry name" value="DNA-dir_DNA_pol_A_CS"/>
</dbReference>
<evidence type="ECO:0000313" key="15">
    <source>
        <dbReference type="Proteomes" id="UP000729290"/>
    </source>
</evidence>
<dbReference type="Gene3D" id="3.30.70.370">
    <property type="match status" value="1"/>
</dbReference>
<proteinExistence type="inferred from homology"/>
<protein>
    <recommendedName>
        <fullName evidence="10 11">DNA polymerase I</fullName>
        <ecNumber evidence="10 11">2.7.7.7</ecNumber>
    </recommendedName>
</protein>
<keyword evidence="5 11" id="KW-0227">DNA damage</keyword>
<dbReference type="Gene3D" id="3.30.420.10">
    <property type="entry name" value="Ribonuclease H-like superfamily/Ribonuclease H"/>
    <property type="match status" value="1"/>
</dbReference>
<dbReference type="SUPFAM" id="SSF88723">
    <property type="entry name" value="PIN domain-like"/>
    <property type="match status" value="1"/>
</dbReference>
<dbReference type="CDD" id="cd08637">
    <property type="entry name" value="DNA_pol_A_pol_I_C"/>
    <property type="match status" value="1"/>
</dbReference>
<dbReference type="InterPro" id="IPR002421">
    <property type="entry name" value="5-3_exonuclease"/>
</dbReference>
<dbReference type="SUPFAM" id="SSF53098">
    <property type="entry name" value="Ribonuclease H-like"/>
    <property type="match status" value="1"/>
</dbReference>
<dbReference type="InterPro" id="IPR018320">
    <property type="entry name" value="DNA_polymerase_1"/>
</dbReference>
<dbReference type="Gene3D" id="1.20.1060.10">
    <property type="entry name" value="Taq DNA Polymerase, Chain T, domain 4"/>
    <property type="match status" value="1"/>
</dbReference>
<dbReference type="InterPro" id="IPR029060">
    <property type="entry name" value="PIN-like_dom_sf"/>
</dbReference>
<dbReference type="CDD" id="cd09859">
    <property type="entry name" value="PIN_53EXO"/>
    <property type="match status" value="1"/>
</dbReference>
<dbReference type="Pfam" id="PF02739">
    <property type="entry name" value="5_3_exonuc_N"/>
    <property type="match status" value="1"/>
</dbReference>
<dbReference type="SMART" id="SM00279">
    <property type="entry name" value="HhH2"/>
    <property type="match status" value="1"/>
</dbReference>
<keyword evidence="15" id="KW-1185">Reference proteome</keyword>
<dbReference type="SUPFAM" id="SSF56672">
    <property type="entry name" value="DNA/RNA polymerases"/>
    <property type="match status" value="1"/>
</dbReference>
<reference evidence="14 15" key="1">
    <citation type="journal article" date="2021" name="Sci. Rep.">
        <title>The distribution of antibiotic resistance genes in chicken gut microbiota commensals.</title>
        <authorList>
            <person name="Juricova H."/>
            <person name="Matiasovicova J."/>
            <person name="Kubasova T."/>
            <person name="Cejkova D."/>
            <person name="Rychlik I."/>
        </authorList>
    </citation>
    <scope>NUCLEOTIDE SEQUENCE [LARGE SCALE GENOMIC DNA]</scope>
    <source>
        <strain evidence="14 15">An431b</strain>
    </source>
</reference>
<dbReference type="Pfam" id="PF00476">
    <property type="entry name" value="DNA_pol_A"/>
    <property type="match status" value="1"/>
</dbReference>
<dbReference type="InterPro" id="IPR043502">
    <property type="entry name" value="DNA/RNA_pol_sf"/>
</dbReference>
<dbReference type="RefSeq" id="WP_205134389.1">
    <property type="nucleotide sequence ID" value="NZ_JACSNT010000018.1"/>
</dbReference>
<dbReference type="PROSITE" id="PS00447">
    <property type="entry name" value="DNA_POLYMERASE_A"/>
    <property type="match status" value="1"/>
</dbReference>
<evidence type="ECO:0000256" key="4">
    <source>
        <dbReference type="ARBA" id="ARBA00022705"/>
    </source>
</evidence>
<evidence type="ECO:0000256" key="3">
    <source>
        <dbReference type="ARBA" id="ARBA00022695"/>
    </source>
</evidence>
<evidence type="ECO:0000256" key="7">
    <source>
        <dbReference type="ARBA" id="ARBA00023125"/>
    </source>
</evidence>
<dbReference type="EMBL" id="JACSNV010000020">
    <property type="protein sequence ID" value="MBM6878729.1"/>
    <property type="molecule type" value="Genomic_DNA"/>
</dbReference>
<dbReference type="SUPFAM" id="SSF47807">
    <property type="entry name" value="5' to 3' exonuclease, C-terminal subdomain"/>
    <property type="match status" value="1"/>
</dbReference>
<evidence type="ECO:0000256" key="8">
    <source>
        <dbReference type="ARBA" id="ARBA00023204"/>
    </source>
</evidence>
<dbReference type="Proteomes" id="UP000729290">
    <property type="component" value="Unassembled WGS sequence"/>
</dbReference>
<keyword evidence="2 11" id="KW-0808">Transferase</keyword>
<comment type="caution">
    <text evidence="14">The sequence shown here is derived from an EMBL/GenBank/DDBJ whole genome shotgun (WGS) entry which is preliminary data.</text>
</comment>
<evidence type="ECO:0000256" key="9">
    <source>
        <dbReference type="ARBA" id="ARBA00049244"/>
    </source>
</evidence>
<dbReference type="PANTHER" id="PTHR10133">
    <property type="entry name" value="DNA POLYMERASE I"/>
    <property type="match status" value="1"/>
</dbReference>
<keyword evidence="7 11" id="KW-0238">DNA-binding</keyword>
<dbReference type="Gene3D" id="1.10.150.20">
    <property type="entry name" value="5' to 3' exonuclease, C-terminal subdomain"/>
    <property type="match status" value="2"/>
</dbReference>
<dbReference type="InterPro" id="IPR054690">
    <property type="entry name" value="DNA_polI_exonuclease"/>
</dbReference>